<dbReference type="EMBL" id="JANDWN010000036">
    <property type="protein sequence ID" value="MCP9600690.1"/>
    <property type="molecule type" value="Genomic_DNA"/>
</dbReference>
<protein>
    <submittedName>
        <fullName evidence="2">Uncharacterized protein</fullName>
    </submittedName>
</protein>
<sequence>MLKLKQVIIRKIESKFKDSKYVADIVKINDKTGCGGLHGYTDINDPALDEYRDWINFHIRMMESMNASKMTLTVGENVEL</sequence>
<dbReference type="AlphaFoldDB" id="A0A3R6KIR4"/>
<organism evidence="2 3">
    <name type="scientific">Segatella copri</name>
    <dbReference type="NCBI Taxonomy" id="165179"/>
    <lineage>
        <taxon>Bacteria</taxon>
        <taxon>Pseudomonadati</taxon>
        <taxon>Bacteroidota</taxon>
        <taxon>Bacteroidia</taxon>
        <taxon>Bacteroidales</taxon>
        <taxon>Prevotellaceae</taxon>
        <taxon>Segatella</taxon>
    </lineage>
</organism>
<accession>A0A3R6KIR4</accession>
<proteinExistence type="predicted"/>
<gene>
    <name evidence="2" type="ORF">DW250_14545</name>
    <name evidence="1" type="ORF">NNC55_12120</name>
</gene>
<reference evidence="2 3" key="1">
    <citation type="submission" date="2018-08" db="EMBL/GenBank/DDBJ databases">
        <title>A genome reference for cultivated species of the human gut microbiota.</title>
        <authorList>
            <person name="Zou Y."/>
            <person name="Xue W."/>
            <person name="Luo G."/>
        </authorList>
    </citation>
    <scope>NUCLEOTIDE SEQUENCE [LARGE SCALE GENOMIC DNA]</scope>
    <source>
        <strain evidence="2 3">AM22-1</strain>
    </source>
</reference>
<dbReference type="RefSeq" id="WP_118201708.1">
    <property type="nucleotide sequence ID" value="NZ_JANDWK010000033.1"/>
</dbReference>
<comment type="caution">
    <text evidence="2">The sequence shown here is derived from an EMBL/GenBank/DDBJ whole genome shotgun (WGS) entry which is preliminary data.</text>
</comment>
<dbReference type="Proteomes" id="UP000286501">
    <property type="component" value="Unassembled WGS sequence"/>
</dbReference>
<dbReference type="EMBL" id="QRIN01000091">
    <property type="protein sequence ID" value="RHG62165.1"/>
    <property type="molecule type" value="Genomic_DNA"/>
</dbReference>
<evidence type="ECO:0000313" key="1">
    <source>
        <dbReference type="EMBL" id="MCP9600690.1"/>
    </source>
</evidence>
<evidence type="ECO:0000313" key="2">
    <source>
        <dbReference type="EMBL" id="RHG62165.1"/>
    </source>
</evidence>
<evidence type="ECO:0000313" key="3">
    <source>
        <dbReference type="Proteomes" id="UP000286501"/>
    </source>
</evidence>
<reference evidence="1" key="2">
    <citation type="submission" date="2022-07" db="EMBL/GenBank/DDBJ databases">
        <title>Prevotella copri.</title>
        <authorList>
            <person name="Yang C."/>
        </authorList>
    </citation>
    <scope>NUCLEOTIDE SEQUENCE</scope>
    <source>
        <strain evidence="1">HF1476</strain>
    </source>
</reference>
<name>A0A3R6KIR4_9BACT</name>
<dbReference type="Proteomes" id="UP001204486">
    <property type="component" value="Unassembled WGS sequence"/>
</dbReference>